<feature type="transmembrane region" description="Helical" evidence="10">
    <location>
        <begin position="383"/>
        <end position="402"/>
    </location>
</feature>
<comment type="pathway">
    <text evidence="10">Cell wall biogenesis; peptidoglycan biosynthesis.</text>
</comment>
<dbReference type="GO" id="GO:0008360">
    <property type="term" value="P:regulation of cell shape"/>
    <property type="evidence" value="ECO:0007669"/>
    <property type="project" value="UniProtKB-UniRule"/>
</dbReference>
<feature type="transmembrane region" description="Helical" evidence="10">
    <location>
        <begin position="242"/>
        <end position="267"/>
    </location>
</feature>
<dbReference type="InterPro" id="IPR004268">
    <property type="entry name" value="MurJ"/>
</dbReference>
<accession>A0A506UQ72</accession>
<dbReference type="Pfam" id="PF03023">
    <property type="entry name" value="MurJ"/>
    <property type="match status" value="1"/>
</dbReference>
<evidence type="ECO:0000313" key="12">
    <source>
        <dbReference type="EMBL" id="TPW35480.1"/>
    </source>
</evidence>
<dbReference type="Proteomes" id="UP000315037">
    <property type="component" value="Unassembled WGS sequence"/>
</dbReference>
<feature type="transmembrane region" description="Helical" evidence="10">
    <location>
        <begin position="448"/>
        <end position="468"/>
    </location>
</feature>
<evidence type="ECO:0000256" key="11">
    <source>
        <dbReference type="PIRNR" id="PIRNR002869"/>
    </source>
</evidence>
<comment type="similarity">
    <text evidence="9 10 11">Belongs to the MurJ/MviN family.</text>
</comment>
<keyword evidence="6 10" id="KW-1133">Transmembrane helix</keyword>
<evidence type="ECO:0000256" key="2">
    <source>
        <dbReference type="ARBA" id="ARBA00022475"/>
    </source>
</evidence>
<reference evidence="12 13" key="1">
    <citation type="submission" date="2019-03" db="EMBL/GenBank/DDBJ databases">
        <title>The complete genome sequence of Neokomagataea sp. Jb2 NBRC113641.</title>
        <authorList>
            <person name="Chua K.-O."/>
            <person name="Chan K.-G."/>
            <person name="See-Too W.-S."/>
        </authorList>
    </citation>
    <scope>NUCLEOTIDE SEQUENCE [LARGE SCALE GENOMIC DNA]</scope>
    <source>
        <strain evidence="12 13">Jb2</strain>
    </source>
</reference>
<protein>
    <recommendedName>
        <fullName evidence="10">Probable lipid II flippase MurJ</fullName>
    </recommendedName>
</protein>
<keyword evidence="10 11" id="KW-0961">Cell wall biogenesis/degradation</keyword>
<evidence type="ECO:0000256" key="3">
    <source>
        <dbReference type="ARBA" id="ARBA00022692"/>
    </source>
</evidence>
<keyword evidence="13" id="KW-1185">Reference proteome</keyword>
<feature type="transmembrane region" description="Helical" evidence="10">
    <location>
        <begin position="52"/>
        <end position="70"/>
    </location>
</feature>
<comment type="function">
    <text evidence="8 10 11">Involved in peptidoglycan biosynthesis. Transports lipid-linked peptidoglycan precursors from the inner to the outer leaflet of the cytoplasmic membrane.</text>
</comment>
<dbReference type="NCBIfam" id="TIGR01695">
    <property type="entry name" value="murJ_mviN"/>
    <property type="match status" value="1"/>
</dbReference>
<evidence type="ECO:0000256" key="1">
    <source>
        <dbReference type="ARBA" id="ARBA00004651"/>
    </source>
</evidence>
<feature type="transmembrane region" description="Helical" evidence="10">
    <location>
        <begin position="133"/>
        <end position="150"/>
    </location>
</feature>
<dbReference type="GO" id="GO:0034204">
    <property type="term" value="P:lipid translocation"/>
    <property type="evidence" value="ECO:0007669"/>
    <property type="project" value="TreeGrafter"/>
</dbReference>
<evidence type="ECO:0000256" key="7">
    <source>
        <dbReference type="ARBA" id="ARBA00023136"/>
    </source>
</evidence>
<feature type="transmembrane region" description="Helical" evidence="10">
    <location>
        <begin position="273"/>
        <end position="292"/>
    </location>
</feature>
<evidence type="ECO:0000256" key="8">
    <source>
        <dbReference type="ARBA" id="ARBA00060041"/>
    </source>
</evidence>
<gene>
    <name evidence="10 12" type="primary">murJ</name>
    <name evidence="12" type="ORF">E3202_00355</name>
</gene>
<dbReference type="HAMAP" id="MF_02078">
    <property type="entry name" value="MurJ_MviN"/>
    <property type="match status" value="1"/>
</dbReference>
<keyword evidence="4 10" id="KW-0133">Cell shape</keyword>
<dbReference type="GO" id="GO:0005886">
    <property type="term" value="C:plasma membrane"/>
    <property type="evidence" value="ECO:0007669"/>
    <property type="project" value="UniProtKB-SubCell"/>
</dbReference>
<feature type="transmembrane region" description="Helical" evidence="10">
    <location>
        <begin position="480"/>
        <end position="501"/>
    </location>
</feature>
<organism evidence="12 13">
    <name type="scientific">Oecophyllibacter saccharovorans</name>
    <dbReference type="NCBI Taxonomy" id="2558360"/>
    <lineage>
        <taxon>Bacteria</taxon>
        <taxon>Pseudomonadati</taxon>
        <taxon>Pseudomonadota</taxon>
        <taxon>Alphaproteobacteria</taxon>
        <taxon>Acetobacterales</taxon>
        <taxon>Acetobacteraceae</taxon>
        <taxon>Oecophyllibacter</taxon>
    </lineage>
</organism>
<feature type="transmembrane region" description="Helical" evidence="10">
    <location>
        <begin position="162"/>
        <end position="181"/>
    </location>
</feature>
<keyword evidence="2 10" id="KW-1003">Cell membrane</keyword>
<dbReference type="UniPathway" id="UPA00219"/>
<comment type="subcellular location">
    <subcellularLocation>
        <location evidence="10">Cell inner membrane</location>
        <topology evidence="10">Multi-pass membrane protein</topology>
    </subcellularLocation>
    <subcellularLocation>
        <location evidence="1">Cell membrane</location>
        <topology evidence="1">Multi-pass membrane protein</topology>
    </subcellularLocation>
</comment>
<dbReference type="CDD" id="cd13123">
    <property type="entry name" value="MATE_MurJ_like"/>
    <property type="match status" value="1"/>
</dbReference>
<evidence type="ECO:0000256" key="6">
    <source>
        <dbReference type="ARBA" id="ARBA00022989"/>
    </source>
</evidence>
<feature type="transmembrane region" description="Helical" evidence="10">
    <location>
        <begin position="357"/>
        <end position="376"/>
    </location>
</feature>
<dbReference type="PRINTS" id="PR01806">
    <property type="entry name" value="VIRFACTRMVIN"/>
</dbReference>
<keyword evidence="10" id="KW-0997">Cell inner membrane</keyword>
<sequence length="522" mass="56454">MLRSLLTVGGWTMISRLLGLVRDQLLAFFLGAGGVQDAYQIAFRLPNMFRRLFGEGAFNAAFIPLFTGIFEKEGRSKALLFAGRSLSMLVVWLVFLTVLGEIFMPQLIDVLAPGFRHGNLHRYQLAVQLTRITLPYMVLICAAALVAGMLNGRNHFSAASAAYVTFNIVGILSILAGAWYGHDDIAQAGAWGITLSGGLQLALLLWAAARHRILPPLCWPVLSHNIRLLLRRMAPGLVGSGVTQLNLTVDTIIATLLPTGSISWLYFADRVNQLPLGVLGAALGTTLLPLLSRHASGGDRVAMRESLDQAMTYALLPVLPATAGLLATAPLIMSTLFGYGHFTLPDVVNSAGCLRAYALGLPAFVIIKLLAPAFFAEGDTATPVRVGLMTLALNLALNLAFYRPLAWLGPPLASAAAALVNMSVLMVLLYRRDLFRPDRRALSQAGRILLAAMLMGLCAWAVTRTVLWDLPNWPGLLARLIGLMSLIGLSGGLYAFLLLALRVVTPAQLRSFAERRLNRRRG</sequence>
<dbReference type="RefSeq" id="WP_165599997.1">
    <property type="nucleotide sequence ID" value="NZ_SORZ01000001.1"/>
</dbReference>
<dbReference type="AlphaFoldDB" id="A0A506UQ72"/>
<dbReference type="PIRSF" id="PIRSF002869">
    <property type="entry name" value="MviN"/>
    <property type="match status" value="1"/>
</dbReference>
<feature type="transmembrane region" description="Helical" evidence="10">
    <location>
        <begin position="90"/>
        <end position="112"/>
    </location>
</feature>
<dbReference type="PANTHER" id="PTHR47019:SF1">
    <property type="entry name" value="LIPID II FLIPPASE MURJ"/>
    <property type="match status" value="1"/>
</dbReference>
<evidence type="ECO:0000256" key="4">
    <source>
        <dbReference type="ARBA" id="ARBA00022960"/>
    </source>
</evidence>
<dbReference type="GO" id="GO:0015648">
    <property type="term" value="F:lipid-linked peptidoglycan transporter activity"/>
    <property type="evidence" value="ECO:0007669"/>
    <property type="project" value="UniProtKB-UniRule"/>
</dbReference>
<feature type="transmembrane region" description="Helical" evidence="10">
    <location>
        <begin position="313"/>
        <end position="337"/>
    </location>
</feature>
<name>A0A506UQ72_9PROT</name>
<dbReference type="EMBL" id="SORZ01000001">
    <property type="protein sequence ID" value="TPW35480.1"/>
    <property type="molecule type" value="Genomic_DNA"/>
</dbReference>
<dbReference type="InterPro" id="IPR051050">
    <property type="entry name" value="Lipid_II_flippase_MurJ/MviN"/>
</dbReference>
<comment type="caution">
    <text evidence="12">The sequence shown here is derived from an EMBL/GenBank/DDBJ whole genome shotgun (WGS) entry which is preliminary data.</text>
</comment>
<keyword evidence="7 10" id="KW-0472">Membrane</keyword>
<keyword evidence="5 10" id="KW-0573">Peptidoglycan synthesis</keyword>
<evidence type="ECO:0000256" key="10">
    <source>
        <dbReference type="HAMAP-Rule" id="MF_02078"/>
    </source>
</evidence>
<evidence type="ECO:0000256" key="9">
    <source>
        <dbReference type="ARBA" id="ARBA00061532"/>
    </source>
</evidence>
<dbReference type="PANTHER" id="PTHR47019">
    <property type="entry name" value="LIPID II FLIPPASE MURJ"/>
    <property type="match status" value="1"/>
</dbReference>
<keyword evidence="10 11" id="KW-0813">Transport</keyword>
<dbReference type="GO" id="GO:0071555">
    <property type="term" value="P:cell wall organization"/>
    <property type="evidence" value="ECO:0007669"/>
    <property type="project" value="UniProtKB-UniRule"/>
</dbReference>
<proteinExistence type="inferred from homology"/>
<feature type="transmembrane region" description="Helical" evidence="10">
    <location>
        <begin position="408"/>
        <end position="428"/>
    </location>
</feature>
<evidence type="ECO:0000313" key="13">
    <source>
        <dbReference type="Proteomes" id="UP000315037"/>
    </source>
</evidence>
<feature type="transmembrane region" description="Helical" evidence="10">
    <location>
        <begin position="188"/>
        <end position="207"/>
    </location>
</feature>
<dbReference type="GO" id="GO:0009252">
    <property type="term" value="P:peptidoglycan biosynthetic process"/>
    <property type="evidence" value="ECO:0007669"/>
    <property type="project" value="UniProtKB-UniRule"/>
</dbReference>
<keyword evidence="3 10" id="KW-0812">Transmembrane</keyword>
<evidence type="ECO:0000256" key="5">
    <source>
        <dbReference type="ARBA" id="ARBA00022984"/>
    </source>
</evidence>